<keyword evidence="13" id="KW-0808">Transferase</keyword>
<evidence type="ECO:0000313" key="13">
    <source>
        <dbReference type="EMBL" id="AIC95583.1"/>
    </source>
</evidence>
<comment type="pathway">
    <text evidence="2 10">Amino-acid biosynthesis; L-histidine biosynthesis; L-histidine from 5-phospho-alpha-D-ribose 1-diphosphate: step 1/9.</text>
</comment>
<dbReference type="HOGENOM" id="CLU_025113_0_0_9"/>
<evidence type="ECO:0000256" key="2">
    <source>
        <dbReference type="ARBA" id="ARBA00004667"/>
    </source>
</evidence>
<dbReference type="Pfam" id="PF13393">
    <property type="entry name" value="tRNA-synt_His"/>
    <property type="match status" value="1"/>
</dbReference>
<dbReference type="GO" id="GO:0004821">
    <property type="term" value="F:histidine-tRNA ligase activity"/>
    <property type="evidence" value="ECO:0007669"/>
    <property type="project" value="InterPro"/>
</dbReference>
<dbReference type="CDD" id="cd00773">
    <property type="entry name" value="HisRS-like_core"/>
    <property type="match status" value="1"/>
</dbReference>
<evidence type="ECO:0000256" key="9">
    <source>
        <dbReference type="ARBA" id="ARBA00025246"/>
    </source>
</evidence>
<dbReference type="PANTHER" id="PTHR43707:SF1">
    <property type="entry name" value="HISTIDINE--TRNA LIGASE, MITOCHONDRIAL-RELATED"/>
    <property type="match status" value="1"/>
</dbReference>
<dbReference type="GO" id="GO:0006427">
    <property type="term" value="P:histidyl-tRNA aminoacylation"/>
    <property type="evidence" value="ECO:0007669"/>
    <property type="project" value="InterPro"/>
</dbReference>
<evidence type="ECO:0000256" key="6">
    <source>
        <dbReference type="ARBA" id="ARBA00022490"/>
    </source>
</evidence>
<evidence type="ECO:0000256" key="5">
    <source>
        <dbReference type="ARBA" id="ARBA00020397"/>
    </source>
</evidence>
<dbReference type="InterPro" id="IPR004517">
    <property type="entry name" value="HisZ"/>
</dbReference>
<keyword evidence="14" id="KW-1185">Reference proteome</keyword>
<dbReference type="InterPro" id="IPR041715">
    <property type="entry name" value="HisRS-like_core"/>
</dbReference>
<dbReference type="GO" id="GO:0016757">
    <property type="term" value="F:glycosyltransferase activity"/>
    <property type="evidence" value="ECO:0007669"/>
    <property type="project" value="UniProtKB-KW"/>
</dbReference>
<keyword evidence="13" id="KW-0328">Glycosyltransferase</keyword>
<dbReference type="PROSITE" id="PS50862">
    <property type="entry name" value="AA_TRNA_LIGASE_II"/>
    <property type="match status" value="1"/>
</dbReference>
<dbReference type="PANTHER" id="PTHR43707">
    <property type="entry name" value="HISTIDYL-TRNA SYNTHETASE"/>
    <property type="match status" value="1"/>
</dbReference>
<dbReference type="RefSeq" id="WP_038482620.1">
    <property type="nucleotide sequence ID" value="NZ_CP003923.1"/>
</dbReference>
<dbReference type="GO" id="GO:0140096">
    <property type="term" value="F:catalytic activity, acting on a protein"/>
    <property type="evidence" value="ECO:0007669"/>
    <property type="project" value="UniProtKB-ARBA"/>
</dbReference>
<dbReference type="Gene3D" id="3.40.50.12590">
    <property type="match status" value="1"/>
</dbReference>
<dbReference type="InterPro" id="IPR045864">
    <property type="entry name" value="aa-tRNA-synth_II/BPL/LPL"/>
</dbReference>
<evidence type="ECO:0000256" key="10">
    <source>
        <dbReference type="HAMAP-Rule" id="MF_00125"/>
    </source>
</evidence>
<dbReference type="NCBIfam" id="NF008941">
    <property type="entry name" value="PRK12292.2-4"/>
    <property type="match status" value="1"/>
</dbReference>
<feature type="binding site" evidence="11">
    <location>
        <position position="129"/>
    </location>
    <ligand>
        <name>L-histidine</name>
        <dbReference type="ChEBI" id="CHEBI:57595"/>
    </ligand>
</feature>
<dbReference type="GO" id="GO:0005737">
    <property type="term" value="C:cytoplasm"/>
    <property type="evidence" value="ECO:0007669"/>
    <property type="project" value="UniProtKB-SubCell"/>
</dbReference>
<evidence type="ECO:0000256" key="7">
    <source>
        <dbReference type="ARBA" id="ARBA00022605"/>
    </source>
</evidence>
<comment type="function">
    <text evidence="9 10">Required for the first step of histidine biosynthesis. May allow the feedback regulation of ATP phosphoribosyltransferase activity by histidine.</text>
</comment>
<feature type="binding site" evidence="11">
    <location>
        <begin position="81"/>
        <end position="83"/>
    </location>
    <ligand>
        <name>L-histidine</name>
        <dbReference type="ChEBI" id="CHEBI:57595"/>
    </ligand>
</feature>
<dbReference type="HAMAP" id="MF_00125">
    <property type="entry name" value="HisZ"/>
    <property type="match status" value="1"/>
</dbReference>
<protein>
    <recommendedName>
        <fullName evidence="5 10">ATP phosphoribosyltransferase regulatory subunit</fullName>
    </recommendedName>
</protein>
<dbReference type="AlphaFoldDB" id="A0A060M4X7"/>
<feature type="binding site" evidence="11">
    <location>
        <position position="111"/>
    </location>
    <ligand>
        <name>L-histidine</name>
        <dbReference type="ChEBI" id="CHEBI:57595"/>
    </ligand>
</feature>
<evidence type="ECO:0000256" key="1">
    <source>
        <dbReference type="ARBA" id="ARBA00004496"/>
    </source>
</evidence>
<gene>
    <name evidence="10" type="primary">hisZ</name>
    <name evidence="13" type="ORF">BleG1_3019</name>
</gene>
<comment type="subunit">
    <text evidence="4 10">Heteromultimer composed of HisG and HisZ subunits.</text>
</comment>
<organism evidence="13 14">
    <name type="scientific">Shouchella lehensis G1</name>
    <dbReference type="NCBI Taxonomy" id="1246626"/>
    <lineage>
        <taxon>Bacteria</taxon>
        <taxon>Bacillati</taxon>
        <taxon>Bacillota</taxon>
        <taxon>Bacilli</taxon>
        <taxon>Bacillales</taxon>
        <taxon>Bacillaceae</taxon>
        <taxon>Shouchella</taxon>
    </lineage>
</organism>
<accession>A0A060M4X7</accession>
<comment type="subcellular location">
    <subcellularLocation>
        <location evidence="1 10">Cytoplasm</location>
    </subcellularLocation>
</comment>
<dbReference type="STRING" id="1246626.BleG1_3019"/>
<dbReference type="InterPro" id="IPR006195">
    <property type="entry name" value="aa-tRNA-synth_II"/>
</dbReference>
<dbReference type="SUPFAM" id="SSF55681">
    <property type="entry name" value="Class II aaRS and biotin synthetases"/>
    <property type="match status" value="1"/>
</dbReference>
<keyword evidence="7 10" id="KW-0028">Amino-acid biosynthesis</keyword>
<evidence type="ECO:0000256" key="8">
    <source>
        <dbReference type="ARBA" id="ARBA00023102"/>
    </source>
</evidence>
<dbReference type="PIRSF" id="PIRSF001549">
    <property type="entry name" value="His-tRNA_synth"/>
    <property type="match status" value="1"/>
</dbReference>
<name>A0A060M4X7_9BACI</name>
<dbReference type="KEGG" id="ble:BleG1_3019"/>
<evidence type="ECO:0000256" key="11">
    <source>
        <dbReference type="PIRSR" id="PIRSR001549-1"/>
    </source>
</evidence>
<proteinExistence type="inferred from homology"/>
<evidence type="ECO:0000313" key="14">
    <source>
        <dbReference type="Proteomes" id="UP000027142"/>
    </source>
</evidence>
<comment type="similarity">
    <text evidence="3 10">Belongs to the class-II aminoacyl-tRNA synthetase family. HisZ subfamily.</text>
</comment>
<feature type="binding site" evidence="11">
    <location>
        <position position="125"/>
    </location>
    <ligand>
        <name>L-histidine</name>
        <dbReference type="ChEBI" id="CHEBI:57595"/>
    </ligand>
</feature>
<keyword evidence="6 10" id="KW-0963">Cytoplasm</keyword>
<dbReference type="NCBIfam" id="TIGR00443">
    <property type="entry name" value="hisZ_biosyn_reg"/>
    <property type="match status" value="1"/>
</dbReference>
<feature type="domain" description="Aminoacyl-transfer RNA synthetases class-II family profile" evidence="12">
    <location>
        <begin position="23"/>
        <end position="319"/>
    </location>
</feature>
<keyword evidence="8 10" id="KW-0368">Histidine biosynthesis</keyword>
<evidence type="ECO:0000256" key="3">
    <source>
        <dbReference type="ARBA" id="ARBA00005539"/>
    </source>
</evidence>
<feature type="binding site" evidence="11">
    <location>
        <begin position="273"/>
        <end position="274"/>
    </location>
    <ligand>
        <name>L-histidine</name>
        <dbReference type="ChEBI" id="CHEBI:57595"/>
    </ligand>
</feature>
<reference evidence="13 14" key="1">
    <citation type="journal article" date="2014" name="Gene">
        <title>A comparative genomic analysis of the alkalitolerant soil bacterium Bacillus lehensis G1.</title>
        <authorList>
            <person name="Noor Y.M."/>
            <person name="Samsulrizal N.H."/>
            <person name="Jema'on N.A."/>
            <person name="Low K.O."/>
            <person name="Ramli A.N."/>
            <person name="Alias N.I."/>
            <person name="Damis S.I."/>
            <person name="Fuzi S.F."/>
            <person name="Isa M.N."/>
            <person name="Murad A.M."/>
            <person name="Raih M.F."/>
            <person name="Bakar F.D."/>
            <person name="Najimudin N."/>
            <person name="Mahadi N.M."/>
            <person name="Illias R.M."/>
        </authorList>
    </citation>
    <scope>NUCLEOTIDE SEQUENCE [LARGE SCALE GENOMIC DNA]</scope>
    <source>
        <strain evidence="13 14">G1</strain>
    </source>
</reference>
<dbReference type="InterPro" id="IPR004516">
    <property type="entry name" value="HisRS/HisZ"/>
</dbReference>
<evidence type="ECO:0000259" key="12">
    <source>
        <dbReference type="PROSITE" id="PS50862"/>
    </source>
</evidence>
<dbReference type="InterPro" id="IPR053846">
    <property type="entry name" value="HisZ-C"/>
</dbReference>
<dbReference type="PATRIC" id="fig|1246626.3.peg.3010"/>
<comment type="miscellaneous">
    <text evidence="10">This function is generally fulfilled by the C-terminal part of HisG, which is missing in some bacteria such as this one.</text>
</comment>
<dbReference type="EMBL" id="CP003923">
    <property type="protein sequence ID" value="AIC95583.1"/>
    <property type="molecule type" value="Genomic_DNA"/>
</dbReference>
<dbReference type="UniPathway" id="UPA00031">
    <property type="reaction ID" value="UER00006"/>
</dbReference>
<sequence length="386" mass="43909">MSQLFLFEKPLGMRDRLPHQHHLQNKISTQLLKTIGEWGYEKVQTPALEYFETVGKLSAIPDQQLFKCFDLSGNTLVLRPDMTAPIARLVSSTMKKESFPLRLSYHSNLYRAQQLEGGRPAEFEQVGVELIGDATTSGDSEIVVLFQEAMQTIGLEKYQLVLGHIGFIRALLNELVPGEQAEQLQRSLFEKNDVGYREAVHTYELPLDIENRLIQLLELRGDAHVLDEAEQLVTSDEGKKAIDELRGIWDVLQEEGIESFVQFDLSTVLHMSYYTGFVFEAFHEDVAQALGGGGRYDELLKKFGRTAPATGFGLRVDLLSEVYSRENEPDQKWCVLYHHSRRKEAYSKAAELRQSGKAVIVQDQAGLSENWMNEQVELAYIHLEEE</sequence>
<dbReference type="eggNOG" id="COG3705">
    <property type="taxonomic scope" value="Bacteria"/>
</dbReference>
<dbReference type="Gene3D" id="3.30.930.10">
    <property type="entry name" value="Bira Bifunctional Protein, Domain 2"/>
    <property type="match status" value="1"/>
</dbReference>
<evidence type="ECO:0000256" key="4">
    <source>
        <dbReference type="ARBA" id="ARBA00011496"/>
    </source>
</evidence>
<dbReference type="Proteomes" id="UP000027142">
    <property type="component" value="Chromosome"/>
</dbReference>
<dbReference type="Pfam" id="PF21996">
    <property type="entry name" value="HisZ-like"/>
    <property type="match status" value="1"/>
</dbReference>
<dbReference type="OrthoDB" id="9800814at2"/>
<dbReference type="GO" id="GO:0000105">
    <property type="term" value="P:L-histidine biosynthetic process"/>
    <property type="evidence" value="ECO:0007669"/>
    <property type="project" value="UniProtKB-UniRule"/>
</dbReference>